<comment type="caution">
    <text evidence="1">The sequence shown here is derived from an EMBL/GenBank/DDBJ whole genome shotgun (WGS) entry which is preliminary data.</text>
</comment>
<evidence type="ECO:0000313" key="1">
    <source>
        <dbReference type="EMBL" id="MBC8318796.1"/>
    </source>
</evidence>
<proteinExistence type="predicted"/>
<dbReference type="Proteomes" id="UP000614424">
    <property type="component" value="Unassembled WGS sequence"/>
</dbReference>
<sequence length="117" mass="12528">MKDVCIGNSAAGRDCAGRRSPEGAAGEVFNGARVIHKWGYRVACCRMPGITGFGGHAEVGEAQCGSCCLLLFCRFGSLAASCHPYLQQQGVNGQDEQEQQSESCGWTHSGFSRRLRV</sequence>
<name>A0A8J6NDY7_9BACT</name>
<gene>
    <name evidence="1" type="ORF">H8E41_12905</name>
</gene>
<evidence type="ECO:0000313" key="2">
    <source>
        <dbReference type="Proteomes" id="UP000614424"/>
    </source>
</evidence>
<organism evidence="1 2">
    <name type="scientific">Candidatus Desulfobia pelagia</name>
    <dbReference type="NCBI Taxonomy" id="2841692"/>
    <lineage>
        <taxon>Bacteria</taxon>
        <taxon>Pseudomonadati</taxon>
        <taxon>Thermodesulfobacteriota</taxon>
        <taxon>Desulfobulbia</taxon>
        <taxon>Desulfobulbales</taxon>
        <taxon>Desulfobulbaceae</taxon>
        <taxon>Candidatus Desulfobia</taxon>
    </lineage>
</organism>
<reference evidence="1 2" key="1">
    <citation type="submission" date="2020-08" db="EMBL/GenBank/DDBJ databases">
        <title>Bridging the membrane lipid divide: bacteria of the FCB group superphylum have the potential to synthesize archaeal ether lipids.</title>
        <authorList>
            <person name="Villanueva L."/>
            <person name="Von Meijenfeldt F.A.B."/>
            <person name="Westbye A.B."/>
            <person name="Yadav S."/>
            <person name="Hopmans E.C."/>
            <person name="Dutilh B.E."/>
            <person name="Sinninghe Damste J.S."/>
        </authorList>
    </citation>
    <scope>NUCLEOTIDE SEQUENCE [LARGE SCALE GENOMIC DNA]</scope>
    <source>
        <strain evidence="1">NIOZ-UU47</strain>
    </source>
</reference>
<protein>
    <submittedName>
        <fullName evidence="1">Uncharacterized protein</fullName>
    </submittedName>
</protein>
<accession>A0A8J6NDY7</accession>
<dbReference type="EMBL" id="JACNJZ010000187">
    <property type="protein sequence ID" value="MBC8318796.1"/>
    <property type="molecule type" value="Genomic_DNA"/>
</dbReference>
<dbReference type="AlphaFoldDB" id="A0A8J6NDY7"/>